<feature type="domain" description="Aminotransferase class I/classII large" evidence="6">
    <location>
        <begin position="29"/>
        <end position="382"/>
    </location>
</feature>
<comment type="caution">
    <text evidence="7">The sequence shown here is derived from an EMBL/GenBank/DDBJ whole genome shotgun (WGS) entry which is preliminary data.</text>
</comment>
<organism evidence="7 8">
    <name type="scientific">Pediococcus acidilactici</name>
    <dbReference type="NCBI Taxonomy" id="1254"/>
    <lineage>
        <taxon>Bacteria</taxon>
        <taxon>Bacillati</taxon>
        <taxon>Bacillota</taxon>
        <taxon>Bacilli</taxon>
        <taxon>Lactobacillales</taxon>
        <taxon>Lactobacillaceae</taxon>
        <taxon>Pediococcus</taxon>
        <taxon>Pediococcus acidilactici group</taxon>
    </lineage>
</organism>
<evidence type="ECO:0000313" key="7">
    <source>
        <dbReference type="EMBL" id="MDV2621256.1"/>
    </source>
</evidence>
<evidence type="ECO:0000313" key="8">
    <source>
        <dbReference type="Proteomes" id="UP001280897"/>
    </source>
</evidence>
<dbReference type="InterPro" id="IPR015422">
    <property type="entry name" value="PyrdxlP-dep_Trfase_small"/>
</dbReference>
<dbReference type="PANTHER" id="PTHR43525:SF1">
    <property type="entry name" value="PROTEIN MALY"/>
    <property type="match status" value="1"/>
</dbReference>
<dbReference type="EC" id="4.4.1.13" evidence="2"/>
<dbReference type="CDD" id="cd00609">
    <property type="entry name" value="AAT_like"/>
    <property type="match status" value="1"/>
</dbReference>
<keyword evidence="3" id="KW-0663">Pyridoxal phosphate</keyword>
<name>A0AAW8YHK0_PEDAC</name>
<proteinExistence type="inferred from homology"/>
<dbReference type="GO" id="GO:0030170">
    <property type="term" value="F:pyridoxal phosphate binding"/>
    <property type="evidence" value="ECO:0007669"/>
    <property type="project" value="InterPro"/>
</dbReference>
<dbReference type="InterPro" id="IPR015424">
    <property type="entry name" value="PyrdxlP-dep_Trfase"/>
</dbReference>
<evidence type="ECO:0000259" key="6">
    <source>
        <dbReference type="Pfam" id="PF00155"/>
    </source>
</evidence>
<dbReference type="InterPro" id="IPR004839">
    <property type="entry name" value="Aminotransferase_I/II_large"/>
</dbReference>
<dbReference type="NCBIfam" id="TIGR04350">
    <property type="entry name" value="C_S_lyase_PatB"/>
    <property type="match status" value="1"/>
</dbReference>
<dbReference type="SUPFAM" id="SSF53383">
    <property type="entry name" value="PLP-dependent transferases"/>
    <property type="match status" value="1"/>
</dbReference>
<dbReference type="InterPro" id="IPR027619">
    <property type="entry name" value="C-S_lyase_PatB-like"/>
</dbReference>
<evidence type="ECO:0000256" key="3">
    <source>
        <dbReference type="ARBA" id="ARBA00022898"/>
    </source>
</evidence>
<evidence type="ECO:0000256" key="5">
    <source>
        <dbReference type="ARBA" id="ARBA00037974"/>
    </source>
</evidence>
<dbReference type="GO" id="GO:0047804">
    <property type="term" value="F:cysteine-S-conjugate beta-lyase activity"/>
    <property type="evidence" value="ECO:0007669"/>
    <property type="project" value="UniProtKB-EC"/>
</dbReference>
<reference evidence="7" key="2">
    <citation type="submission" date="2023-10" db="EMBL/GenBank/DDBJ databases">
        <authorList>
            <person name="Khurajog B."/>
        </authorList>
    </citation>
    <scope>NUCLEOTIDE SEQUENCE</scope>
    <source>
        <strain evidence="7">BF9</strain>
    </source>
</reference>
<dbReference type="GeneID" id="57365194"/>
<dbReference type="Proteomes" id="UP001280897">
    <property type="component" value="Unassembled WGS sequence"/>
</dbReference>
<reference evidence="7" key="1">
    <citation type="journal article" date="2023" name="PeerJ">
        <title>Selection and evaluation of lactic acid bacteria from chicken feces in Thailand as potential probiotics.</title>
        <authorList>
            <person name="Khurajog B."/>
            <person name="Disastra Y."/>
            <person name="Lawwyne L.D."/>
            <person name="Sirichokchatchawan W."/>
            <person name="Niyomtham W."/>
            <person name="Yindee J."/>
            <person name="Hampson D.J."/>
            <person name="Prapasarakul N."/>
        </authorList>
    </citation>
    <scope>NUCLEOTIDE SEQUENCE</scope>
    <source>
        <strain evidence="7">BF9</strain>
    </source>
</reference>
<dbReference type="InterPro" id="IPR051798">
    <property type="entry name" value="Class-II_PLP-Dep_Aminotrans"/>
</dbReference>
<dbReference type="EMBL" id="JAWJAV010000003">
    <property type="protein sequence ID" value="MDV2621256.1"/>
    <property type="molecule type" value="Genomic_DNA"/>
</dbReference>
<gene>
    <name evidence="7" type="ORF">R0G89_05865</name>
</gene>
<protein>
    <recommendedName>
        <fullName evidence="2">cysteine-S-conjugate beta-lyase</fullName>
        <ecNumber evidence="2">4.4.1.13</ecNumber>
    </recommendedName>
</protein>
<comment type="cofactor">
    <cofactor evidence="1">
        <name>pyridoxal 5'-phosphate</name>
        <dbReference type="ChEBI" id="CHEBI:597326"/>
    </cofactor>
</comment>
<keyword evidence="4 7" id="KW-0456">Lyase</keyword>
<dbReference type="InterPro" id="IPR015421">
    <property type="entry name" value="PyrdxlP-dep_Trfase_major"/>
</dbReference>
<dbReference type="Gene3D" id="3.40.640.10">
    <property type="entry name" value="Type I PLP-dependent aspartate aminotransferase-like (Major domain)"/>
    <property type="match status" value="1"/>
</dbReference>
<sequence>MINFDEVINRKGTYCTQWDYVQDRFGKADLLPFTISDTDFAVPPSVNEAIQKRIQHPIYGYTRWNHADFKQATQHWFQKRFGLRVNGEWIVYSPSVIYSISQLLQIKSKPGEGVVMQTPAYDAFFKTIRANQRKLVENPLRYQNGQYTIDFADLEEKLADPNNQIMLLCSPHNPTGRVWTTTELQKMVQLCEKYHVFIIADEIHMDVVRKNVRHQNILKYVEQNAALLTSGTKTFNFPGLIFSYLLIPDPELRTQFNYALKNKDGLSSCSILGMEATMAAYKNGSAWVDELNEYVEANVELVRTYLKQHLPQVKLVESEATYLLWLDVTDLPLSMETIQKYCVEVGKVAIMGGGIYGGNGKQFLRLNVGCPKTKVQDGLERLQQSITAALQ</sequence>
<accession>A0AAW8YHK0</accession>
<evidence type="ECO:0000256" key="2">
    <source>
        <dbReference type="ARBA" id="ARBA00012224"/>
    </source>
</evidence>
<dbReference type="AlphaFoldDB" id="A0AAW8YHK0"/>
<evidence type="ECO:0000256" key="4">
    <source>
        <dbReference type="ARBA" id="ARBA00023239"/>
    </source>
</evidence>
<dbReference type="Pfam" id="PF00155">
    <property type="entry name" value="Aminotran_1_2"/>
    <property type="match status" value="1"/>
</dbReference>
<evidence type="ECO:0000256" key="1">
    <source>
        <dbReference type="ARBA" id="ARBA00001933"/>
    </source>
</evidence>
<dbReference type="PANTHER" id="PTHR43525">
    <property type="entry name" value="PROTEIN MALY"/>
    <property type="match status" value="1"/>
</dbReference>
<dbReference type="RefSeq" id="WP_036685211.1">
    <property type="nucleotide sequence ID" value="NZ_CP050079.1"/>
</dbReference>
<dbReference type="Gene3D" id="3.90.1150.10">
    <property type="entry name" value="Aspartate Aminotransferase, domain 1"/>
    <property type="match status" value="1"/>
</dbReference>
<comment type="similarity">
    <text evidence="5">Belongs to the class-II pyridoxal-phosphate-dependent aminotransferase family. MalY/PatB cystathionine beta-lyase subfamily.</text>
</comment>